<protein>
    <submittedName>
        <fullName evidence="1">Uncharacterized protein</fullName>
    </submittedName>
</protein>
<organism evidence="1 2">
    <name type="scientific">Oryzomonas rubra</name>
    <dbReference type="NCBI Taxonomy" id="2509454"/>
    <lineage>
        <taxon>Bacteria</taxon>
        <taxon>Pseudomonadati</taxon>
        <taxon>Thermodesulfobacteriota</taxon>
        <taxon>Desulfuromonadia</taxon>
        <taxon>Geobacterales</taxon>
        <taxon>Geobacteraceae</taxon>
        <taxon>Oryzomonas</taxon>
    </lineage>
</organism>
<reference evidence="1 2" key="1">
    <citation type="submission" date="2019-04" db="EMBL/GenBank/DDBJ databases">
        <title>Geobacter ruber sp. nov., ferric-reducing bacteria isolated from paddy soil.</title>
        <authorList>
            <person name="Xu Z."/>
            <person name="Masuda Y."/>
            <person name="Itoh H."/>
            <person name="Senoo K."/>
        </authorList>
    </citation>
    <scope>NUCLEOTIDE SEQUENCE [LARGE SCALE GENOMIC DNA]</scope>
    <source>
        <strain evidence="1 2">Red88</strain>
    </source>
</reference>
<dbReference type="AlphaFoldDB" id="A0A5A9X8E8"/>
<name>A0A5A9X8E8_9BACT</name>
<dbReference type="RefSeq" id="WP_149309055.1">
    <property type="nucleotide sequence ID" value="NZ_SRSD01000010.1"/>
</dbReference>
<dbReference type="EMBL" id="SRSD01000010">
    <property type="protein sequence ID" value="KAA0888748.1"/>
    <property type="molecule type" value="Genomic_DNA"/>
</dbReference>
<keyword evidence="2" id="KW-1185">Reference proteome</keyword>
<gene>
    <name evidence="1" type="ORF">ET418_15320</name>
</gene>
<accession>A0A5A9X8E8</accession>
<dbReference type="Proteomes" id="UP000324298">
    <property type="component" value="Unassembled WGS sequence"/>
</dbReference>
<evidence type="ECO:0000313" key="1">
    <source>
        <dbReference type="EMBL" id="KAA0888748.1"/>
    </source>
</evidence>
<proteinExistence type="predicted"/>
<evidence type="ECO:0000313" key="2">
    <source>
        <dbReference type="Proteomes" id="UP000324298"/>
    </source>
</evidence>
<comment type="caution">
    <text evidence="1">The sequence shown here is derived from an EMBL/GenBank/DDBJ whole genome shotgun (WGS) entry which is preliminary data.</text>
</comment>
<sequence>MTPKPWKNARMWRQEGYKTLFKNGAVLLLPPGGDFVYRRAIDSGAWMDIPDLSRWERVPVADLPHDVRLQVAMSLMNCYCDRGIGLCDFCAGVRSHA</sequence>